<dbReference type="RefSeq" id="WP_103788222.1">
    <property type="nucleotide sequence ID" value="NZ_PQVF01000004.1"/>
</dbReference>
<dbReference type="OrthoDB" id="883203at2"/>
<organism evidence="3 4">
    <name type="scientific">Solitalea longa</name>
    <dbReference type="NCBI Taxonomy" id="2079460"/>
    <lineage>
        <taxon>Bacteria</taxon>
        <taxon>Pseudomonadati</taxon>
        <taxon>Bacteroidota</taxon>
        <taxon>Sphingobacteriia</taxon>
        <taxon>Sphingobacteriales</taxon>
        <taxon>Sphingobacteriaceae</taxon>
        <taxon>Solitalea</taxon>
    </lineage>
</organism>
<dbReference type="Proteomes" id="UP000236893">
    <property type="component" value="Unassembled WGS sequence"/>
</dbReference>
<keyword evidence="4" id="KW-1185">Reference proteome</keyword>
<dbReference type="AlphaFoldDB" id="A0A2S5A464"/>
<feature type="signal peptide" evidence="1">
    <location>
        <begin position="1"/>
        <end position="25"/>
    </location>
</feature>
<feature type="domain" description="DUF4142" evidence="2">
    <location>
        <begin position="45"/>
        <end position="170"/>
    </location>
</feature>
<reference evidence="3 4" key="1">
    <citation type="submission" date="2018-01" db="EMBL/GenBank/DDBJ databases">
        <authorList>
            <person name="Gaut B.S."/>
            <person name="Morton B.R."/>
            <person name="Clegg M.T."/>
            <person name="Duvall M.R."/>
        </authorList>
    </citation>
    <scope>NUCLEOTIDE SEQUENCE [LARGE SCALE GENOMIC DNA]</scope>
    <source>
        <strain evidence="3 4">HR-AV</strain>
    </source>
</reference>
<dbReference type="EMBL" id="PQVF01000004">
    <property type="protein sequence ID" value="POY37314.1"/>
    <property type="molecule type" value="Genomic_DNA"/>
</dbReference>
<proteinExistence type="predicted"/>
<comment type="caution">
    <text evidence="3">The sequence shown here is derived from an EMBL/GenBank/DDBJ whole genome shotgun (WGS) entry which is preliminary data.</text>
</comment>
<evidence type="ECO:0000313" key="3">
    <source>
        <dbReference type="EMBL" id="POY37314.1"/>
    </source>
</evidence>
<protein>
    <recommendedName>
        <fullName evidence="2">DUF4142 domain-containing protein</fullName>
    </recommendedName>
</protein>
<name>A0A2S5A464_9SPHI</name>
<dbReference type="InterPro" id="IPR025419">
    <property type="entry name" value="DUF4142"/>
</dbReference>
<evidence type="ECO:0000313" key="4">
    <source>
        <dbReference type="Proteomes" id="UP000236893"/>
    </source>
</evidence>
<accession>A0A2S5A464</accession>
<dbReference type="Pfam" id="PF13628">
    <property type="entry name" value="DUF4142"/>
    <property type="match status" value="1"/>
</dbReference>
<feature type="chain" id="PRO_5015472696" description="DUF4142 domain-containing protein" evidence="1">
    <location>
        <begin position="26"/>
        <end position="185"/>
    </location>
</feature>
<evidence type="ECO:0000259" key="2">
    <source>
        <dbReference type="Pfam" id="PF13628"/>
    </source>
</evidence>
<gene>
    <name evidence="3" type="ORF">C3K47_05990</name>
</gene>
<evidence type="ECO:0000256" key="1">
    <source>
        <dbReference type="SAM" id="SignalP"/>
    </source>
</evidence>
<keyword evidence="1" id="KW-0732">Signal</keyword>
<sequence>MKVTRLGFVALVACMLVSLNNYVKAQDQKVPVEITAGRDTMPITDDSLMNDAYSYILMGEKSANAALNSSTINISTYARQSVTDYFLLKREFKTLAQQRNILLIDTLNNTLSTSYNELTKLTGYDFDTQYVQSVGTNQTQFYTAFNKLLNSNDPEIRSWAQKMTPVIDKYNTKSKKFTSKWNKTE</sequence>